<evidence type="ECO:0000313" key="3">
    <source>
        <dbReference type="Proteomes" id="UP001054945"/>
    </source>
</evidence>
<sequence length="72" mass="8200">MLLRTQISRYFWCCILCVLILASNIVCATKDKSLAKKSTVNFGAAIGGNKEGFFSEILYWFIETVQLFRKTV</sequence>
<keyword evidence="3" id="KW-1185">Reference proteome</keyword>
<evidence type="ECO:0000313" key="2">
    <source>
        <dbReference type="EMBL" id="GIY16195.1"/>
    </source>
</evidence>
<keyword evidence="1" id="KW-0732">Signal</keyword>
<organism evidence="2 3">
    <name type="scientific">Caerostris extrusa</name>
    <name type="common">Bark spider</name>
    <name type="synonym">Caerostris bankana</name>
    <dbReference type="NCBI Taxonomy" id="172846"/>
    <lineage>
        <taxon>Eukaryota</taxon>
        <taxon>Metazoa</taxon>
        <taxon>Ecdysozoa</taxon>
        <taxon>Arthropoda</taxon>
        <taxon>Chelicerata</taxon>
        <taxon>Arachnida</taxon>
        <taxon>Araneae</taxon>
        <taxon>Araneomorphae</taxon>
        <taxon>Entelegynae</taxon>
        <taxon>Araneoidea</taxon>
        <taxon>Araneidae</taxon>
        <taxon>Caerostris</taxon>
    </lineage>
</organism>
<comment type="caution">
    <text evidence="2">The sequence shown here is derived from an EMBL/GenBank/DDBJ whole genome shotgun (WGS) entry which is preliminary data.</text>
</comment>
<feature type="signal peptide" evidence="1">
    <location>
        <begin position="1"/>
        <end position="28"/>
    </location>
</feature>
<gene>
    <name evidence="2" type="ORF">CEXT_786621</name>
</gene>
<dbReference type="Proteomes" id="UP001054945">
    <property type="component" value="Unassembled WGS sequence"/>
</dbReference>
<protein>
    <recommendedName>
        <fullName evidence="4">Secreted protein</fullName>
    </recommendedName>
</protein>
<dbReference type="EMBL" id="BPLR01007344">
    <property type="protein sequence ID" value="GIY16195.1"/>
    <property type="molecule type" value="Genomic_DNA"/>
</dbReference>
<feature type="chain" id="PRO_5043315842" description="Secreted protein" evidence="1">
    <location>
        <begin position="29"/>
        <end position="72"/>
    </location>
</feature>
<name>A0AAV4R3Z0_CAEEX</name>
<evidence type="ECO:0008006" key="4">
    <source>
        <dbReference type="Google" id="ProtNLM"/>
    </source>
</evidence>
<accession>A0AAV4R3Z0</accession>
<reference evidence="2 3" key="1">
    <citation type="submission" date="2021-06" db="EMBL/GenBank/DDBJ databases">
        <title>Caerostris extrusa draft genome.</title>
        <authorList>
            <person name="Kono N."/>
            <person name="Arakawa K."/>
        </authorList>
    </citation>
    <scope>NUCLEOTIDE SEQUENCE [LARGE SCALE GENOMIC DNA]</scope>
</reference>
<dbReference type="AlphaFoldDB" id="A0AAV4R3Z0"/>
<proteinExistence type="predicted"/>
<evidence type="ECO:0000256" key="1">
    <source>
        <dbReference type="SAM" id="SignalP"/>
    </source>
</evidence>